<feature type="domain" description="EGF-like" evidence="2">
    <location>
        <begin position="330"/>
        <end position="370"/>
    </location>
</feature>
<feature type="chain" id="PRO_5040380121" description="EGF-like domain-containing protein" evidence="1">
    <location>
        <begin position="30"/>
        <end position="521"/>
    </location>
</feature>
<dbReference type="AlphaFoldDB" id="A0A9P0FPM4"/>
<feature type="signal peptide" evidence="1">
    <location>
        <begin position="1"/>
        <end position="29"/>
    </location>
</feature>
<dbReference type="PANTHER" id="PTHR39069">
    <property type="entry name" value="ECDYSONE-INDUCIBLE GENE E1, ISOFORM A"/>
    <property type="match status" value="1"/>
</dbReference>
<evidence type="ECO:0000256" key="1">
    <source>
        <dbReference type="SAM" id="SignalP"/>
    </source>
</evidence>
<sequence>MYHMWSNNCVAMKWVFLVTIFLFTTGIQGLNEKCDSSTTCTTINSKCIENKCICDALSYLSVDKTKCLTYATAYKDFCQEDDQCKAYEQSFVCTKNKCTCGDGKYWYKGKCLKQANLNEHCEQNDECYNGYDVKAMTCGVVTKKCECNGGYYLRDGIDCRKISTSLCSIDLDCIQAGTGNKCNLLGKCENPTKHIEEENINNLIELTTSVNKKEGFSNCTENMDCDDLNSKCEESVCQCLPGFTRIKGSCLPGFSSCSIDKDCKIENSMCLDLSKTCICKKGYFLRDGKCVGEIGATCKNSNECSNVFASCATSTCSCLDNAYTNDEFKECTKNICLSDIECGKYSSCVGTKCICNEGYKKINDKVQECSPVHGGICLYDSCPEGMLCIAGTCQCSGEYVLSLNKSTCIKVANKIGDACDEPLQCSKFNFAECSKEKKCACQENCVYVEEHGNCYINKSYSTFCSKNFECTFVLGDDFVCRSNVCQCHIGSVYKNNKCTSSSDKIRISVFMLCILSIFFVF</sequence>
<feature type="domain" description="EGF-like" evidence="2">
    <location>
        <begin position="256"/>
        <end position="291"/>
    </location>
</feature>
<dbReference type="PANTHER" id="PTHR39069:SF8">
    <property type="entry name" value="FI17111P1"/>
    <property type="match status" value="1"/>
</dbReference>
<dbReference type="SMART" id="SM00181">
    <property type="entry name" value="EGF"/>
    <property type="match status" value="4"/>
</dbReference>
<evidence type="ECO:0000313" key="4">
    <source>
        <dbReference type="Proteomes" id="UP001154078"/>
    </source>
</evidence>
<dbReference type="InterPro" id="IPR006149">
    <property type="entry name" value="EB_dom"/>
</dbReference>
<feature type="domain" description="EGF-like" evidence="2">
    <location>
        <begin position="218"/>
        <end position="251"/>
    </location>
</feature>
<proteinExistence type="predicted"/>
<organism evidence="3 4">
    <name type="scientific">Brassicogethes aeneus</name>
    <name type="common">Rape pollen beetle</name>
    <name type="synonym">Meligethes aeneus</name>
    <dbReference type="NCBI Taxonomy" id="1431903"/>
    <lineage>
        <taxon>Eukaryota</taxon>
        <taxon>Metazoa</taxon>
        <taxon>Ecdysozoa</taxon>
        <taxon>Arthropoda</taxon>
        <taxon>Hexapoda</taxon>
        <taxon>Insecta</taxon>
        <taxon>Pterygota</taxon>
        <taxon>Neoptera</taxon>
        <taxon>Endopterygota</taxon>
        <taxon>Coleoptera</taxon>
        <taxon>Polyphaga</taxon>
        <taxon>Cucujiformia</taxon>
        <taxon>Nitidulidae</taxon>
        <taxon>Meligethinae</taxon>
        <taxon>Brassicogethes</taxon>
    </lineage>
</organism>
<reference evidence="3" key="1">
    <citation type="submission" date="2021-12" db="EMBL/GenBank/DDBJ databases">
        <authorList>
            <person name="King R."/>
        </authorList>
    </citation>
    <scope>NUCLEOTIDE SEQUENCE</scope>
</reference>
<protein>
    <recommendedName>
        <fullName evidence="2">EGF-like domain-containing protein</fullName>
    </recommendedName>
</protein>
<evidence type="ECO:0000259" key="2">
    <source>
        <dbReference type="SMART" id="SM00181"/>
    </source>
</evidence>
<dbReference type="Pfam" id="PF01683">
    <property type="entry name" value="EB"/>
    <property type="match status" value="1"/>
</dbReference>
<name>A0A9P0FPM4_BRAAE</name>
<gene>
    <name evidence="3" type="ORF">MELIAE_LOCUS11684</name>
</gene>
<feature type="domain" description="EGF-like" evidence="2">
    <location>
        <begin position="376"/>
        <end position="409"/>
    </location>
</feature>
<dbReference type="InterPro" id="IPR000742">
    <property type="entry name" value="EGF"/>
</dbReference>
<dbReference type="Proteomes" id="UP001154078">
    <property type="component" value="Chromosome 8"/>
</dbReference>
<accession>A0A9P0FPM4</accession>
<dbReference type="EMBL" id="OV121139">
    <property type="protein sequence ID" value="CAH0562631.1"/>
    <property type="molecule type" value="Genomic_DNA"/>
</dbReference>
<keyword evidence="4" id="KW-1185">Reference proteome</keyword>
<evidence type="ECO:0000313" key="3">
    <source>
        <dbReference type="EMBL" id="CAH0562631.1"/>
    </source>
</evidence>
<keyword evidence="1" id="KW-0732">Signal</keyword>